<protein>
    <recommendedName>
        <fullName evidence="3">DUF1203 domain-containing protein</fullName>
    </recommendedName>
</protein>
<dbReference type="OrthoDB" id="118609at2"/>
<name>A0A1I5YGR2_9PSEU</name>
<evidence type="ECO:0000313" key="1">
    <source>
        <dbReference type="EMBL" id="SFQ43389.1"/>
    </source>
</evidence>
<proteinExistence type="predicted"/>
<organism evidence="1 2">
    <name type="scientific">Amycolatopsis arida</name>
    <dbReference type="NCBI Taxonomy" id="587909"/>
    <lineage>
        <taxon>Bacteria</taxon>
        <taxon>Bacillati</taxon>
        <taxon>Actinomycetota</taxon>
        <taxon>Actinomycetes</taxon>
        <taxon>Pseudonocardiales</taxon>
        <taxon>Pseudonocardiaceae</taxon>
        <taxon>Amycolatopsis</taxon>
    </lineage>
</organism>
<dbReference type="STRING" id="587909.SAMN05421810_107148"/>
<dbReference type="Proteomes" id="UP000198727">
    <property type="component" value="Unassembled WGS sequence"/>
</dbReference>
<dbReference type="InterPro" id="IPR009593">
    <property type="entry name" value="DUF1203"/>
</dbReference>
<dbReference type="AlphaFoldDB" id="A0A1I5YGR2"/>
<evidence type="ECO:0008006" key="3">
    <source>
        <dbReference type="Google" id="ProtNLM"/>
    </source>
</evidence>
<dbReference type="EMBL" id="FOWW01000007">
    <property type="protein sequence ID" value="SFQ43389.1"/>
    <property type="molecule type" value="Genomic_DNA"/>
</dbReference>
<dbReference type="RefSeq" id="WP_092532577.1">
    <property type="nucleotide sequence ID" value="NZ_FOWW01000007.1"/>
</dbReference>
<keyword evidence="2" id="KW-1185">Reference proteome</keyword>
<evidence type="ECO:0000313" key="2">
    <source>
        <dbReference type="Proteomes" id="UP000198727"/>
    </source>
</evidence>
<reference evidence="2" key="1">
    <citation type="submission" date="2016-10" db="EMBL/GenBank/DDBJ databases">
        <authorList>
            <person name="Varghese N."/>
            <person name="Submissions S."/>
        </authorList>
    </citation>
    <scope>NUCLEOTIDE SEQUENCE [LARGE SCALE GENOMIC DNA]</scope>
    <source>
        <strain evidence="2">CGMCC 4.5579</strain>
    </source>
</reference>
<accession>A0A1I5YGR2</accession>
<sequence length="157" mass="17337">MGFRIVPIDESVAKEVRATSRSPGYGHPAWVEVAEGSAPCRLCLDVIEPGVERLMGFTYDAFRVAPEREVVPLPGPVFVHERECVPYRDVGRFPPRLGGSGVLLGAYRRGRRPLVERLVDRPEIDEALAELCGRPDVDYVQVRSATAGCYVCMVLPV</sequence>
<gene>
    <name evidence="1" type="ORF">SAMN05421810_107148</name>
</gene>
<dbReference type="Pfam" id="PF06718">
    <property type="entry name" value="DUF1203"/>
    <property type="match status" value="1"/>
</dbReference>